<dbReference type="PANTHER" id="PTHR21535">
    <property type="entry name" value="MAGNESIUM AND COBALT TRANSPORT PROTEIN/MITOCHONDRIAL IMPORT INNER MEMBRANE TRANSLOCASE SUBUNIT TIM8"/>
    <property type="match status" value="1"/>
</dbReference>
<gene>
    <name evidence="3" type="ORF">BD324DRAFT_630759</name>
</gene>
<dbReference type="CDD" id="cd12829">
    <property type="entry name" value="Alr1p-like"/>
    <property type="match status" value="1"/>
</dbReference>
<keyword evidence="2" id="KW-0472">Membrane</keyword>
<comment type="caution">
    <text evidence="3">The sequence shown here is derived from an EMBL/GenBank/DDBJ whole genome shotgun (WGS) entry which is preliminary data.</text>
</comment>
<evidence type="ECO:0000313" key="4">
    <source>
        <dbReference type="Proteomes" id="UP000193218"/>
    </source>
</evidence>
<dbReference type="GeneID" id="33558172"/>
<accession>A0A1Y1UC45</accession>
<protein>
    <submittedName>
        <fullName evidence="3">Uncharacterized protein</fullName>
    </submittedName>
</protein>
<feature type="region of interest" description="Disordered" evidence="1">
    <location>
        <begin position="1"/>
        <end position="48"/>
    </location>
</feature>
<evidence type="ECO:0000256" key="1">
    <source>
        <dbReference type="SAM" id="MobiDB-lite"/>
    </source>
</evidence>
<sequence length="845" mass="93502">MTPYPPLTSVPRHITLDDPSDAGPSTPTRAITSPKGTTILDPPRPSPILAATALAQPPTLAPQYAEDFTPLKLRRKRYHAPPAGPVHGDYTVGTSTEGYYTAEGDLYRGAVRNPIIPAQTIEEDAVTLGSSTSSSSSWSWASGISAGRRAKAVIDRVGEAFRRRGSGSSSDSSDDGRLRRTVTMRRSLTMSRTKSRSRRLSRTGTIDSVDGPRRPPQIRRREFTLLLPSDPIQGSEPSGSRADTPRPSISSKDASERVITTPSLPVVLDHLRSIRAVNQLSKARRPKFRQAATFVNPPVPRIPRGRSRLQVLRDQSMPELPRRPKSVSDIIGMSSSTTSLTGLSTPEPEKKGCWWLDVACPTWDDLRDLGEVLGLHPLTLEDILQQDPREKLDTFDSLGYYFLVVRALDEQYFKYTPGTLDADSLGKTVEDMQLEAQKEGLGPPQLGGSRRRRWMRPGKKEDEREKVEIIEDHPGKEGLEGVGVGAHNVYLIVFSDGIISFHFDDISKHTKRVLGRVLSNASAQAPGSDWIAHGILDSIVDQFLPLARYVDNEVDDLDSLTIDPTSDPKSFLPRLPPVIPRSSETLNDLDEKEYDEKTGIKISYPPARSYLPSLPHWSLRVPLPLIYLKLFFLPVVDAVPRAKPVDVRVVERVDILNRITDTRKLVTGLTRTLGQKHIVVSKLRKRAVEIGDGVEAYIGDVEDHILLLQNSLFHAEYILAGAQPAYMAYLSVASKIARGETDDGVLGLSVVAIGILLPMLVIGCCSMNVSLPHNGEYQGVLNNHIEPNGGIAPFNYFYGVCSAVVLLSCVVVILIRYWRWQARVKRAHMRGADLPPTWRGFWGWE</sequence>
<feature type="transmembrane region" description="Helical" evidence="2">
    <location>
        <begin position="712"/>
        <end position="732"/>
    </location>
</feature>
<dbReference type="AlphaFoldDB" id="A0A1Y1UC45"/>
<proteinExistence type="predicted"/>
<dbReference type="RefSeq" id="XP_021869753.1">
    <property type="nucleotide sequence ID" value="XM_022016363.1"/>
</dbReference>
<keyword evidence="4" id="KW-1185">Reference proteome</keyword>
<dbReference type="InterPro" id="IPR044089">
    <property type="entry name" value="Alr1-like"/>
</dbReference>
<feature type="region of interest" description="Disordered" evidence="1">
    <location>
        <begin position="439"/>
        <end position="458"/>
    </location>
</feature>
<evidence type="ECO:0000256" key="2">
    <source>
        <dbReference type="SAM" id="Phobius"/>
    </source>
</evidence>
<name>A0A1Y1UC45_9TREE</name>
<organism evidence="3 4">
    <name type="scientific">Kockovaella imperatae</name>
    <dbReference type="NCBI Taxonomy" id="4999"/>
    <lineage>
        <taxon>Eukaryota</taxon>
        <taxon>Fungi</taxon>
        <taxon>Dikarya</taxon>
        <taxon>Basidiomycota</taxon>
        <taxon>Agaricomycotina</taxon>
        <taxon>Tremellomycetes</taxon>
        <taxon>Tremellales</taxon>
        <taxon>Cuniculitremaceae</taxon>
        <taxon>Kockovaella</taxon>
    </lineage>
</organism>
<dbReference type="InParanoid" id="A0A1Y1UC45"/>
<dbReference type="Gene3D" id="3.30.460.20">
    <property type="entry name" value="CorA soluble domain-like"/>
    <property type="match status" value="1"/>
</dbReference>
<keyword evidence="2" id="KW-0812">Transmembrane</keyword>
<feature type="compositionally biased region" description="Polar residues" evidence="1">
    <location>
        <begin position="23"/>
        <end position="36"/>
    </location>
</feature>
<dbReference type="EMBL" id="NBSH01000010">
    <property type="protein sequence ID" value="ORX35589.1"/>
    <property type="molecule type" value="Genomic_DNA"/>
</dbReference>
<dbReference type="GO" id="GO:0010961">
    <property type="term" value="P:intracellular magnesium ion homeostasis"/>
    <property type="evidence" value="ECO:0007669"/>
    <property type="project" value="TreeGrafter"/>
</dbReference>
<dbReference type="STRING" id="4999.A0A1Y1UC45"/>
<dbReference type="OrthoDB" id="29879at2759"/>
<feature type="transmembrane region" description="Helical" evidence="2">
    <location>
        <begin position="744"/>
        <end position="769"/>
    </location>
</feature>
<dbReference type="Proteomes" id="UP000193218">
    <property type="component" value="Unassembled WGS sequence"/>
</dbReference>
<reference evidence="3 4" key="1">
    <citation type="submission" date="2017-03" db="EMBL/GenBank/DDBJ databases">
        <title>Widespread Adenine N6-methylation of Active Genes in Fungi.</title>
        <authorList>
            <consortium name="DOE Joint Genome Institute"/>
            <person name="Mondo S.J."/>
            <person name="Dannebaum R.O."/>
            <person name="Kuo R.C."/>
            <person name="Louie K.B."/>
            <person name="Bewick A.J."/>
            <person name="Labutti K."/>
            <person name="Haridas S."/>
            <person name="Kuo A."/>
            <person name="Salamov A."/>
            <person name="Ahrendt S.R."/>
            <person name="Lau R."/>
            <person name="Bowen B.P."/>
            <person name="Lipzen A."/>
            <person name="Sullivan W."/>
            <person name="Andreopoulos W.B."/>
            <person name="Clum A."/>
            <person name="Lindquist E."/>
            <person name="Daum C."/>
            <person name="Northen T.R."/>
            <person name="Ramamoorthy G."/>
            <person name="Schmitz R.J."/>
            <person name="Gryganskyi A."/>
            <person name="Culley D."/>
            <person name="Magnuson J."/>
            <person name="James T.Y."/>
            <person name="O'Malley M.A."/>
            <person name="Stajich J.E."/>
            <person name="Spatafora J.W."/>
            <person name="Visel A."/>
            <person name="Grigoriev I.V."/>
        </authorList>
    </citation>
    <scope>NUCLEOTIDE SEQUENCE [LARGE SCALE GENOMIC DNA]</scope>
    <source>
        <strain evidence="3 4">NRRL Y-17943</strain>
    </source>
</reference>
<feature type="region of interest" description="Disordered" evidence="1">
    <location>
        <begin position="161"/>
        <end position="256"/>
    </location>
</feature>
<dbReference type="PANTHER" id="PTHR21535:SF90">
    <property type="entry name" value="CORA METAL ION TRANSPORTER"/>
    <property type="match status" value="1"/>
</dbReference>
<keyword evidence="2" id="KW-1133">Transmembrane helix</keyword>
<dbReference type="GO" id="GO:0015095">
    <property type="term" value="F:magnesium ion transmembrane transporter activity"/>
    <property type="evidence" value="ECO:0007669"/>
    <property type="project" value="InterPro"/>
</dbReference>
<dbReference type="InterPro" id="IPR045861">
    <property type="entry name" value="CorA_cytoplasmic_dom"/>
</dbReference>
<feature type="transmembrane region" description="Helical" evidence="2">
    <location>
        <begin position="796"/>
        <end position="818"/>
    </location>
</feature>
<dbReference type="GO" id="GO:0016020">
    <property type="term" value="C:membrane"/>
    <property type="evidence" value="ECO:0007669"/>
    <property type="project" value="TreeGrafter"/>
</dbReference>
<evidence type="ECO:0000313" key="3">
    <source>
        <dbReference type="EMBL" id="ORX35589.1"/>
    </source>
</evidence>
<dbReference type="SUPFAM" id="SSF143865">
    <property type="entry name" value="CorA soluble domain-like"/>
    <property type="match status" value="1"/>
</dbReference>
<dbReference type="Gene3D" id="1.20.58.340">
    <property type="entry name" value="Magnesium transport protein CorA, transmembrane region"/>
    <property type="match status" value="1"/>
</dbReference>
<feature type="compositionally biased region" description="Polar residues" evidence="1">
    <location>
        <begin position="247"/>
        <end position="256"/>
    </location>
</feature>